<evidence type="ECO:0000259" key="18">
    <source>
        <dbReference type="Pfam" id="PF01699"/>
    </source>
</evidence>
<dbReference type="EMBL" id="KB632303">
    <property type="protein sequence ID" value="ERL91813.1"/>
    <property type="molecule type" value="Genomic_DNA"/>
</dbReference>
<keyword evidence="16" id="KW-0739">Sodium transport</keyword>
<dbReference type="PANTHER" id="PTHR10846:SF73">
    <property type="entry name" value="SODIUM_CALCIUM EXCHANGER MEMBRANE REGION DOMAIN-CONTAINING PROTEIN"/>
    <property type="match status" value="1"/>
</dbReference>
<organism evidence="19 20">
    <name type="scientific">Dendroctonus ponderosae</name>
    <name type="common">Mountain pine beetle</name>
    <dbReference type="NCBI Taxonomy" id="77166"/>
    <lineage>
        <taxon>Eukaryota</taxon>
        <taxon>Metazoa</taxon>
        <taxon>Ecdysozoa</taxon>
        <taxon>Arthropoda</taxon>
        <taxon>Hexapoda</taxon>
        <taxon>Insecta</taxon>
        <taxon>Pterygota</taxon>
        <taxon>Neoptera</taxon>
        <taxon>Endopterygota</taxon>
        <taxon>Coleoptera</taxon>
        <taxon>Polyphaga</taxon>
        <taxon>Cucujiformia</taxon>
        <taxon>Curculionidae</taxon>
        <taxon>Scolytinae</taxon>
        <taxon>Dendroctonus</taxon>
    </lineage>
</organism>
<dbReference type="Pfam" id="PF01699">
    <property type="entry name" value="Na_Ca_ex"/>
    <property type="match status" value="2"/>
</dbReference>
<evidence type="ECO:0000256" key="13">
    <source>
        <dbReference type="ARBA" id="ARBA00023053"/>
    </source>
</evidence>
<dbReference type="GO" id="GO:0015293">
    <property type="term" value="F:symporter activity"/>
    <property type="evidence" value="ECO:0007669"/>
    <property type="project" value="UniProtKB-KW"/>
</dbReference>
<name>U4UHH2_DENPD</name>
<keyword evidence="6" id="KW-0109">Calcium transport</keyword>
<keyword evidence="12 17" id="KW-1133">Transmembrane helix</keyword>
<dbReference type="Proteomes" id="UP000030742">
    <property type="component" value="Unassembled WGS sequence"/>
</dbReference>
<feature type="transmembrane region" description="Helical" evidence="17">
    <location>
        <begin position="516"/>
        <end position="539"/>
    </location>
</feature>
<feature type="transmembrane region" description="Helical" evidence="17">
    <location>
        <begin position="382"/>
        <end position="401"/>
    </location>
</feature>
<evidence type="ECO:0000256" key="16">
    <source>
        <dbReference type="ARBA" id="ARBA00023201"/>
    </source>
</evidence>
<evidence type="ECO:0000256" key="8">
    <source>
        <dbReference type="ARBA" id="ARBA00022729"/>
    </source>
</evidence>
<dbReference type="GO" id="GO:0008273">
    <property type="term" value="F:calcium, potassium:sodium antiporter activity"/>
    <property type="evidence" value="ECO:0007669"/>
    <property type="project" value="TreeGrafter"/>
</dbReference>
<feature type="transmembrane region" description="Helical" evidence="17">
    <location>
        <begin position="407"/>
        <end position="431"/>
    </location>
</feature>
<reference evidence="19 20" key="1">
    <citation type="journal article" date="2013" name="Genome Biol.">
        <title>Draft genome of the mountain pine beetle, Dendroctonus ponderosae Hopkins, a major forest pest.</title>
        <authorList>
            <person name="Keeling C.I."/>
            <person name="Yuen M.M."/>
            <person name="Liao N.Y."/>
            <person name="Docking T.R."/>
            <person name="Chan S.K."/>
            <person name="Taylor G.A."/>
            <person name="Palmquist D.L."/>
            <person name="Jackman S.D."/>
            <person name="Nguyen A."/>
            <person name="Li M."/>
            <person name="Henderson H."/>
            <person name="Janes J.K."/>
            <person name="Zhao Y."/>
            <person name="Pandoh P."/>
            <person name="Moore R."/>
            <person name="Sperling F.A."/>
            <person name="Huber D.P."/>
            <person name="Birol I."/>
            <person name="Jones S.J."/>
            <person name="Bohlmann J."/>
        </authorList>
    </citation>
    <scope>NUCLEOTIDE SEQUENCE</scope>
</reference>
<accession>U4UHH2</accession>
<evidence type="ECO:0000256" key="1">
    <source>
        <dbReference type="ARBA" id="ARBA00004141"/>
    </source>
</evidence>
<feature type="transmembrane region" description="Helical" evidence="17">
    <location>
        <begin position="151"/>
        <end position="171"/>
    </location>
</feature>
<evidence type="ECO:0000256" key="11">
    <source>
        <dbReference type="ARBA" id="ARBA00022958"/>
    </source>
</evidence>
<keyword evidence="11" id="KW-0630">Potassium</keyword>
<feature type="transmembrane region" description="Helical" evidence="17">
    <location>
        <begin position="222"/>
        <end position="249"/>
    </location>
</feature>
<keyword evidence="7 17" id="KW-0812">Transmembrane</keyword>
<evidence type="ECO:0000313" key="19">
    <source>
        <dbReference type="EMBL" id="ERL91813.1"/>
    </source>
</evidence>
<evidence type="ECO:0000256" key="14">
    <source>
        <dbReference type="ARBA" id="ARBA00023065"/>
    </source>
</evidence>
<evidence type="ECO:0000256" key="5">
    <source>
        <dbReference type="ARBA" id="ARBA00022538"/>
    </source>
</evidence>
<evidence type="ECO:0000256" key="15">
    <source>
        <dbReference type="ARBA" id="ARBA00023136"/>
    </source>
</evidence>
<evidence type="ECO:0000256" key="4">
    <source>
        <dbReference type="ARBA" id="ARBA00022449"/>
    </source>
</evidence>
<evidence type="ECO:0000256" key="6">
    <source>
        <dbReference type="ARBA" id="ARBA00022568"/>
    </source>
</evidence>
<keyword evidence="14" id="KW-0406">Ion transport</keyword>
<feature type="domain" description="Sodium/calcium exchanger membrane region" evidence="18">
    <location>
        <begin position="157"/>
        <end position="299"/>
    </location>
</feature>
<dbReference type="InterPro" id="IPR004481">
    <property type="entry name" value="K/Na/Ca-exchanger"/>
</dbReference>
<comment type="subcellular location">
    <subcellularLocation>
        <location evidence="1">Membrane</location>
        <topology evidence="1">Multi-pass membrane protein</topology>
    </subcellularLocation>
</comment>
<dbReference type="AlphaFoldDB" id="U4UHH2"/>
<feature type="domain" description="Sodium/calcium exchanger membrane region" evidence="18">
    <location>
        <begin position="408"/>
        <end position="561"/>
    </location>
</feature>
<dbReference type="FunFam" id="1.20.1420.30:FF:000009">
    <property type="entry name" value="sodium/potassium/calcium exchanger 5 isoform X2"/>
    <property type="match status" value="1"/>
</dbReference>
<comment type="similarity">
    <text evidence="2">Belongs to the Ca(2+):cation antiporter (CaCA) (TC 2.A.19) family. SLC24A subfamily.</text>
</comment>
<evidence type="ECO:0000256" key="7">
    <source>
        <dbReference type="ARBA" id="ARBA00022692"/>
    </source>
</evidence>
<evidence type="ECO:0000256" key="9">
    <source>
        <dbReference type="ARBA" id="ARBA00022837"/>
    </source>
</evidence>
<keyword evidence="15 17" id="KW-0472">Membrane</keyword>
<evidence type="ECO:0000256" key="3">
    <source>
        <dbReference type="ARBA" id="ARBA00022448"/>
    </source>
</evidence>
<dbReference type="NCBIfam" id="TIGR00367">
    <property type="entry name" value="calcium/sodium antiporter"/>
    <property type="match status" value="1"/>
</dbReference>
<dbReference type="PANTHER" id="PTHR10846">
    <property type="entry name" value="SODIUM/POTASSIUM/CALCIUM EXCHANGER"/>
    <property type="match status" value="1"/>
</dbReference>
<evidence type="ECO:0000256" key="17">
    <source>
        <dbReference type="SAM" id="Phobius"/>
    </source>
</evidence>
<dbReference type="OrthoDB" id="2127281at2759"/>
<keyword evidence="8" id="KW-0732">Signal</keyword>
<dbReference type="GO" id="GO:0005886">
    <property type="term" value="C:plasma membrane"/>
    <property type="evidence" value="ECO:0007669"/>
    <property type="project" value="TreeGrafter"/>
</dbReference>
<gene>
    <name evidence="19" type="ORF">D910_09138</name>
</gene>
<feature type="transmembrane region" description="Helical" evidence="17">
    <location>
        <begin position="545"/>
        <end position="571"/>
    </location>
</feature>
<protein>
    <recommendedName>
        <fullName evidence="18">Sodium/calcium exchanger membrane region domain-containing protein</fullName>
    </recommendedName>
</protein>
<feature type="transmembrane region" description="Helical" evidence="17">
    <location>
        <begin position="288"/>
        <end position="309"/>
    </location>
</feature>
<dbReference type="InterPro" id="IPR044880">
    <property type="entry name" value="NCX_ion-bd_dom_sf"/>
</dbReference>
<feature type="transmembrane region" description="Helical" evidence="17">
    <location>
        <begin position="261"/>
        <end position="282"/>
    </location>
</feature>
<evidence type="ECO:0000313" key="20">
    <source>
        <dbReference type="Proteomes" id="UP000030742"/>
    </source>
</evidence>
<dbReference type="Gene3D" id="1.20.1420.30">
    <property type="entry name" value="NCX, central ion-binding region"/>
    <property type="match status" value="2"/>
</dbReference>
<evidence type="ECO:0000256" key="12">
    <source>
        <dbReference type="ARBA" id="ARBA00022989"/>
    </source>
</evidence>
<feature type="transmembrane region" description="Helical" evidence="17">
    <location>
        <begin position="476"/>
        <end position="495"/>
    </location>
</feature>
<keyword evidence="5" id="KW-0633">Potassium transport</keyword>
<evidence type="ECO:0000256" key="10">
    <source>
        <dbReference type="ARBA" id="ARBA00022847"/>
    </source>
</evidence>
<keyword evidence="10" id="KW-0769">Symport</keyword>
<keyword evidence="3" id="KW-0813">Transport</keyword>
<sequence>MTAEINYKCVHKETNKFDCNSGYQAFFQKKSRTEEMIPEETIWWEKTQTYLKGLNDKVPLNANYLAKVKSSLVNSLVRNWDPNQSIAGYPMFTSRHLLALNSINDSNPGQFNEIFDLKPSTLSWNESRNCTPAALNEFPSDGLTREQRQHGWVIIHVIVVCYLFIFLAVVCDDYFVPCIKKLCDVLQLKEDIAGATFMATASSSAEIFVNSVGTFITEGDLGLGTIVGSAVFNILAVPACCGFFGNMAFRLEWFALTRDSAVYGCAVIILICFLQDGIIYYSEALTLMVLYLGYLLVMVFNDTISSWFHRTIAKLRNRRFYKEVMAENQPLLLKANEKLNNNYSDSVVEFFLSDVTLKDIEQSEESTNIWSWPKEDTKKTKLWWIFTWPISFVLFLTTPTIKKYPKMYIVTFAMCVAWIGTVSYVVAWLITIIGDTLNIPDSVMGLTFLAAGTSVPEAVSSVLVTNQGYGSMGISSSIGSNTFDILLCLGLPWFIKSAFYPKVPGQHWITINSQGINYSAVCLLTTLVLFYLSICFNKFQLDWKIGLVCLVMYVGFVIFATLVELNVFFIVNLPTCSR</sequence>
<dbReference type="InterPro" id="IPR004837">
    <property type="entry name" value="NaCa_Exmemb"/>
</dbReference>
<proteinExistence type="inferred from homology"/>
<keyword evidence="9" id="KW-0106">Calcium</keyword>
<evidence type="ECO:0000256" key="2">
    <source>
        <dbReference type="ARBA" id="ARBA00005364"/>
    </source>
</evidence>
<keyword evidence="13" id="KW-0915">Sodium</keyword>
<dbReference type="GO" id="GO:0006874">
    <property type="term" value="P:intracellular calcium ion homeostasis"/>
    <property type="evidence" value="ECO:0007669"/>
    <property type="project" value="TreeGrafter"/>
</dbReference>
<dbReference type="GO" id="GO:0005262">
    <property type="term" value="F:calcium channel activity"/>
    <property type="evidence" value="ECO:0007669"/>
    <property type="project" value="TreeGrafter"/>
</dbReference>
<keyword evidence="4" id="KW-0050">Antiport</keyword>